<reference evidence="9" key="1">
    <citation type="submission" date="2022-07" db="EMBL/GenBank/DDBJ databases">
        <authorList>
            <person name="Jung M.-Y."/>
            <person name="Lee M."/>
        </authorList>
    </citation>
    <scope>NUCLEOTIDE SEQUENCE</scope>
    <source>
        <strain evidence="9">S8</strain>
    </source>
</reference>
<gene>
    <name evidence="9" type="ORF">NPA36_00755</name>
</gene>
<feature type="transmembrane region" description="Helical" evidence="7">
    <location>
        <begin position="69"/>
        <end position="89"/>
    </location>
</feature>
<accession>A0ABT1WKI7</accession>
<dbReference type="Gene3D" id="1.20.1540.10">
    <property type="entry name" value="Rhomboid-like"/>
    <property type="match status" value="1"/>
</dbReference>
<evidence type="ECO:0000256" key="5">
    <source>
        <dbReference type="ARBA" id="ARBA00022989"/>
    </source>
</evidence>
<dbReference type="Pfam" id="PF01694">
    <property type="entry name" value="Rhomboid"/>
    <property type="match status" value="1"/>
</dbReference>
<keyword evidence="4" id="KW-0378">Hydrolase</keyword>
<evidence type="ECO:0000259" key="8">
    <source>
        <dbReference type="Pfam" id="PF01694"/>
    </source>
</evidence>
<dbReference type="GO" id="GO:0008233">
    <property type="term" value="F:peptidase activity"/>
    <property type="evidence" value="ECO:0007669"/>
    <property type="project" value="UniProtKB-KW"/>
</dbReference>
<evidence type="ECO:0000256" key="4">
    <source>
        <dbReference type="ARBA" id="ARBA00022801"/>
    </source>
</evidence>
<proteinExistence type="inferred from homology"/>
<evidence type="ECO:0000256" key="6">
    <source>
        <dbReference type="ARBA" id="ARBA00023136"/>
    </source>
</evidence>
<protein>
    <submittedName>
        <fullName evidence="9">Rhomboid family intramembrane serine protease</fullName>
    </submittedName>
</protein>
<dbReference type="Proteomes" id="UP001059480">
    <property type="component" value="Unassembled WGS sequence"/>
</dbReference>
<keyword evidence="10" id="KW-1185">Reference proteome</keyword>
<feature type="transmembrane region" description="Helical" evidence="7">
    <location>
        <begin position="101"/>
        <end position="119"/>
    </location>
</feature>
<feature type="transmembrane region" description="Helical" evidence="7">
    <location>
        <begin position="20"/>
        <end position="39"/>
    </location>
</feature>
<evidence type="ECO:0000313" key="9">
    <source>
        <dbReference type="EMBL" id="MCQ9209097.1"/>
    </source>
</evidence>
<dbReference type="InterPro" id="IPR035952">
    <property type="entry name" value="Rhomboid-like_sf"/>
</dbReference>
<evidence type="ECO:0000256" key="7">
    <source>
        <dbReference type="SAM" id="Phobius"/>
    </source>
</evidence>
<comment type="similarity">
    <text evidence="2">Belongs to the peptidase S54 family.</text>
</comment>
<keyword evidence="9" id="KW-0645">Protease</keyword>
<feature type="transmembrane region" description="Helical" evidence="7">
    <location>
        <begin position="125"/>
        <end position="143"/>
    </location>
</feature>
<sequence length="230" mass="25784">MNPWKRDRYIRTIKENISAANIFLLIQVVLFILMSFAGGSTDVRVLVNFGAKFNPYIQLGEYWRFITPIFLHIGFEHLFMNSILLYFLGNQLENIIGRWRFATLYLLSGILGNLMSFAFSTAVSAGASTSLFGLFGLIIYLSYKHSYIYSFRQLGATYGFLIAINVVFGFFGGNIDVYGHMGGLIGGFLIAGVISFRGDRRTTSLQRLIFAVAYILIAGAFFVLGMGRGY</sequence>
<keyword evidence="6 7" id="KW-0472">Membrane</keyword>
<dbReference type="GO" id="GO:0006508">
    <property type="term" value="P:proteolysis"/>
    <property type="evidence" value="ECO:0007669"/>
    <property type="project" value="UniProtKB-KW"/>
</dbReference>
<evidence type="ECO:0000256" key="2">
    <source>
        <dbReference type="ARBA" id="ARBA00009045"/>
    </source>
</evidence>
<dbReference type="InterPro" id="IPR022764">
    <property type="entry name" value="Peptidase_S54_rhomboid_dom"/>
</dbReference>
<evidence type="ECO:0000256" key="3">
    <source>
        <dbReference type="ARBA" id="ARBA00022692"/>
    </source>
</evidence>
<comment type="subcellular location">
    <subcellularLocation>
        <location evidence="1">Membrane</location>
        <topology evidence="1">Multi-pass membrane protein</topology>
    </subcellularLocation>
</comment>
<feature type="transmembrane region" description="Helical" evidence="7">
    <location>
        <begin position="208"/>
        <end position="227"/>
    </location>
</feature>
<organism evidence="9 10">
    <name type="scientific">Granulicatella seriolae</name>
    <dbReference type="NCBI Taxonomy" id="2967226"/>
    <lineage>
        <taxon>Bacteria</taxon>
        <taxon>Bacillati</taxon>
        <taxon>Bacillota</taxon>
        <taxon>Bacilli</taxon>
        <taxon>Lactobacillales</taxon>
        <taxon>Carnobacteriaceae</taxon>
        <taxon>Granulicatella</taxon>
    </lineage>
</organism>
<reference evidence="9" key="2">
    <citation type="journal article" date="2023" name="Curr. Microbiol.">
        <title>Granulicatella seriolae sp. nov., a Novel Facultative Anaerobe Isolated from Yellowtail Marine Fish.</title>
        <authorList>
            <person name="Lee M."/>
            <person name="Choi Y.J."/>
            <person name="Farooq A."/>
            <person name="Jeong J.B."/>
            <person name="Jung M.Y."/>
        </authorList>
    </citation>
    <scope>NUCLEOTIDE SEQUENCE</scope>
    <source>
        <strain evidence="9">S8</strain>
    </source>
</reference>
<keyword evidence="5 7" id="KW-1133">Transmembrane helix</keyword>
<feature type="domain" description="Peptidase S54 rhomboid" evidence="8">
    <location>
        <begin position="60"/>
        <end position="194"/>
    </location>
</feature>
<keyword evidence="3 7" id="KW-0812">Transmembrane</keyword>
<evidence type="ECO:0000313" key="10">
    <source>
        <dbReference type="Proteomes" id="UP001059480"/>
    </source>
</evidence>
<dbReference type="PANTHER" id="PTHR43731">
    <property type="entry name" value="RHOMBOID PROTEASE"/>
    <property type="match status" value="1"/>
</dbReference>
<feature type="transmembrane region" description="Helical" evidence="7">
    <location>
        <begin position="155"/>
        <end position="171"/>
    </location>
</feature>
<dbReference type="InterPro" id="IPR050925">
    <property type="entry name" value="Rhomboid_protease_S54"/>
</dbReference>
<dbReference type="SUPFAM" id="SSF144091">
    <property type="entry name" value="Rhomboid-like"/>
    <property type="match status" value="1"/>
</dbReference>
<dbReference type="EMBL" id="JANHNZ010000001">
    <property type="protein sequence ID" value="MCQ9209097.1"/>
    <property type="molecule type" value="Genomic_DNA"/>
</dbReference>
<dbReference type="PANTHER" id="PTHR43731:SF14">
    <property type="entry name" value="PRESENILIN-ASSOCIATED RHOMBOID-LIKE PROTEIN, MITOCHONDRIAL"/>
    <property type="match status" value="1"/>
</dbReference>
<reference evidence="9" key="3">
    <citation type="journal article" date="2023" name="Microbiol. Resour. Announc.">
        <title>Draft Genome Sequence of Granulicatella sp. Strain S8, Isolated from a Marine Fish, Seriola quinqueradiata.</title>
        <authorList>
            <person name="Lee M."/>
            <person name="Farooq A."/>
            <person name="Jeong J.B."/>
            <person name="Jung M.Y."/>
        </authorList>
    </citation>
    <scope>NUCLEOTIDE SEQUENCE</scope>
    <source>
        <strain evidence="9">S8</strain>
    </source>
</reference>
<comment type="caution">
    <text evidence="9">The sequence shown here is derived from an EMBL/GenBank/DDBJ whole genome shotgun (WGS) entry which is preliminary data.</text>
</comment>
<name>A0ABT1WKI7_9LACT</name>
<evidence type="ECO:0000256" key="1">
    <source>
        <dbReference type="ARBA" id="ARBA00004141"/>
    </source>
</evidence>
<feature type="transmembrane region" description="Helical" evidence="7">
    <location>
        <begin position="177"/>
        <end position="196"/>
    </location>
</feature>
<dbReference type="RefSeq" id="WP_256944208.1">
    <property type="nucleotide sequence ID" value="NZ_JANHNZ010000001.1"/>
</dbReference>